<keyword evidence="3" id="KW-1185">Reference proteome</keyword>
<proteinExistence type="predicted"/>
<comment type="caution">
    <text evidence="2">The sequence shown here is derived from an EMBL/GenBank/DDBJ whole genome shotgun (WGS) entry which is preliminary data.</text>
</comment>
<name>A0A1C1YQH9_9HYPH</name>
<dbReference type="AlphaFoldDB" id="A0A1C1YQH9"/>
<organism evidence="2 3">
    <name type="scientific">Hoeflea olei</name>
    <dbReference type="NCBI Taxonomy" id="1480615"/>
    <lineage>
        <taxon>Bacteria</taxon>
        <taxon>Pseudomonadati</taxon>
        <taxon>Pseudomonadota</taxon>
        <taxon>Alphaproteobacteria</taxon>
        <taxon>Hyphomicrobiales</taxon>
        <taxon>Rhizobiaceae</taxon>
        <taxon>Hoeflea</taxon>
    </lineage>
</organism>
<reference evidence="2 3" key="1">
    <citation type="submission" date="2015-12" db="EMBL/GenBank/DDBJ databases">
        <authorList>
            <person name="Shamseldin A."/>
            <person name="Moawad H."/>
            <person name="Abd El-Rahim W.M."/>
            <person name="Sadowsky M.J."/>
        </authorList>
    </citation>
    <scope>NUCLEOTIDE SEQUENCE [LARGE SCALE GENOMIC DNA]</scope>
    <source>
        <strain evidence="2 3">JC234</strain>
    </source>
</reference>
<evidence type="ECO:0000256" key="1">
    <source>
        <dbReference type="SAM" id="MobiDB-lite"/>
    </source>
</evidence>
<evidence type="ECO:0000313" key="3">
    <source>
        <dbReference type="Proteomes" id="UP000094795"/>
    </source>
</evidence>
<feature type="region of interest" description="Disordered" evidence="1">
    <location>
        <begin position="1"/>
        <end position="32"/>
    </location>
</feature>
<dbReference type="Proteomes" id="UP000094795">
    <property type="component" value="Unassembled WGS sequence"/>
</dbReference>
<feature type="compositionally biased region" description="Basic and acidic residues" evidence="1">
    <location>
        <begin position="1"/>
        <end position="23"/>
    </location>
</feature>
<evidence type="ECO:0000313" key="2">
    <source>
        <dbReference type="EMBL" id="OCW55759.1"/>
    </source>
</evidence>
<dbReference type="EMBL" id="LQZT01000049">
    <property type="protein sequence ID" value="OCW55759.1"/>
    <property type="molecule type" value="Genomic_DNA"/>
</dbReference>
<sequence length="84" mass="9280">MERSSDPAGNREVRSEPGTKDDPAGDLAQGRAMGMLVPCGAGSARIMSARPDIERSAQAFFRPWTEPFRRTGVLLAMFKRRLSR</sequence>
<accession>A0A1C1YQH9</accession>
<protein>
    <submittedName>
        <fullName evidence="2">Uncharacterized protein</fullName>
    </submittedName>
</protein>
<gene>
    <name evidence="2" type="ORF">AWJ14_14835</name>
</gene>